<protein>
    <submittedName>
        <fullName evidence="1">Mitochondrial ribosomal death-associated protein 3-domain-containing protein</fullName>
    </submittedName>
</protein>
<dbReference type="EMBL" id="MU971347">
    <property type="protein sequence ID" value="KAK9239342.1"/>
    <property type="molecule type" value="Genomic_DNA"/>
</dbReference>
<name>A0ACC3T5Z7_LIPKO</name>
<dbReference type="Proteomes" id="UP001433508">
    <property type="component" value="Unassembled WGS sequence"/>
</dbReference>
<sequence length="629" mass="71224">MQQMCRFLQHSVAMKQLRECALRAKCERYLMPVQRWNPQPALQRDIHTSQTALAMQVAGARRTRVSPFAGRAKKSKVNLFAPVKSGTSSIYDFEDTLDSLAGERKLKNVQREENRANRSRSVREPLRVTPNELREPAVIFGKEADFNQDISKLTYYSAKTVKSLKQLSAICPKQYFNMFSEKATIFRQETAQLAKVLDAVLENGGHERRLITGEKGMGKSVVLQQVVALALAKKYFVIHLSDAEDLVDGWLDYSFNEAENIYDHPMYFFRLANKLRQANSLEALSKVKLSKSYTFQISRTDEVTLTEQDTLSKLLGFTGQHYRSAVPAFKAFLDELMLDRGAKSIPVLFSVDNVSIFAQHYITAYRDADFKGLPYERFYGPNLILDLLSGTKKLPKGVILASVSSQTSNNMTMLDGVGAEKPYPFMDSNKRRYDEKLAAIFAGTEHLTVGPFSKLETERLLDYYAKAGAIADFTKDKSEFIYGSSPLVQQRRVLNSVAVLKKRVEADIEQWQKYFGEAGSLDESAVDIKFKTKLYSPRVLAAVPDLNPFKPVSDKFGAQAGNQIDGERNMSREEMVLERDREEKAQLLAQNVVEERGEEHWKRFVEMKYVASGNGVPRVLTQACLFSLV</sequence>
<reference evidence="2" key="1">
    <citation type="journal article" date="2024" name="Front. Bioeng. Biotechnol.">
        <title>Genome-scale model development and genomic sequencing of the oleaginous clade Lipomyces.</title>
        <authorList>
            <person name="Czajka J.J."/>
            <person name="Han Y."/>
            <person name="Kim J."/>
            <person name="Mondo S.J."/>
            <person name="Hofstad B.A."/>
            <person name="Robles A."/>
            <person name="Haridas S."/>
            <person name="Riley R."/>
            <person name="LaButti K."/>
            <person name="Pangilinan J."/>
            <person name="Andreopoulos W."/>
            <person name="Lipzen A."/>
            <person name="Yan J."/>
            <person name="Wang M."/>
            <person name="Ng V."/>
            <person name="Grigoriev I.V."/>
            <person name="Spatafora J.W."/>
            <person name="Magnuson J.K."/>
            <person name="Baker S.E."/>
            <person name="Pomraning K.R."/>
        </authorList>
    </citation>
    <scope>NUCLEOTIDE SEQUENCE [LARGE SCALE GENOMIC DNA]</scope>
    <source>
        <strain evidence="2">CBS 7786</strain>
    </source>
</reference>
<accession>A0ACC3T5Z7</accession>
<evidence type="ECO:0000313" key="1">
    <source>
        <dbReference type="EMBL" id="KAK9239342.1"/>
    </source>
</evidence>
<organism evidence="1 2">
    <name type="scientific">Lipomyces kononenkoae</name>
    <name type="common">Yeast</name>
    <dbReference type="NCBI Taxonomy" id="34357"/>
    <lineage>
        <taxon>Eukaryota</taxon>
        <taxon>Fungi</taxon>
        <taxon>Dikarya</taxon>
        <taxon>Ascomycota</taxon>
        <taxon>Saccharomycotina</taxon>
        <taxon>Lipomycetes</taxon>
        <taxon>Lipomycetales</taxon>
        <taxon>Lipomycetaceae</taxon>
        <taxon>Lipomyces</taxon>
    </lineage>
</organism>
<comment type="caution">
    <text evidence="1">The sequence shown here is derived from an EMBL/GenBank/DDBJ whole genome shotgun (WGS) entry which is preliminary data.</text>
</comment>
<gene>
    <name evidence="1" type="ORF">V1525DRAFT_455026</name>
</gene>
<keyword evidence="2" id="KW-1185">Reference proteome</keyword>
<evidence type="ECO:0000313" key="2">
    <source>
        <dbReference type="Proteomes" id="UP001433508"/>
    </source>
</evidence>
<proteinExistence type="predicted"/>